<accession>A0A4R9ATD5</accession>
<evidence type="ECO:0000313" key="2">
    <source>
        <dbReference type="EMBL" id="TFD69670.1"/>
    </source>
</evidence>
<reference evidence="2 3" key="1">
    <citation type="submission" date="2019-03" db="EMBL/GenBank/DDBJ databases">
        <title>Genomics of glacier-inhabiting Cryobacterium strains.</title>
        <authorList>
            <person name="Liu Q."/>
            <person name="Xin Y.-H."/>
        </authorList>
    </citation>
    <scope>NUCLEOTIDE SEQUENCE [LARGE SCALE GENOMIC DNA]</scope>
    <source>
        <strain evidence="2 3">Hz16</strain>
    </source>
</reference>
<dbReference type="AlphaFoldDB" id="A0A4R9ATD5"/>
<evidence type="ECO:0000256" key="1">
    <source>
        <dbReference type="SAM" id="MobiDB-lite"/>
    </source>
</evidence>
<organism evidence="2 3">
    <name type="scientific">Cryobacterium gelidum</name>
    <dbReference type="NCBI Taxonomy" id="1259164"/>
    <lineage>
        <taxon>Bacteria</taxon>
        <taxon>Bacillati</taxon>
        <taxon>Actinomycetota</taxon>
        <taxon>Actinomycetes</taxon>
        <taxon>Micrococcales</taxon>
        <taxon>Microbacteriaceae</taxon>
        <taxon>Cryobacterium</taxon>
    </lineage>
</organism>
<dbReference type="Gene3D" id="3.40.1190.20">
    <property type="match status" value="1"/>
</dbReference>
<comment type="caution">
    <text evidence="2">The sequence shown here is derived from an EMBL/GenBank/DDBJ whole genome shotgun (WGS) entry which is preliminary data.</text>
</comment>
<dbReference type="InterPro" id="IPR029056">
    <property type="entry name" value="Ribokinase-like"/>
</dbReference>
<sequence length="94" mass="10335">MIEVAADRVDTANTHETERSVSSAMATLQARLGSWSASLSMTKSWVQESLEHADELEVSTGRGPIHHFHRLWASGPPQNCCLIPGVREPSRPAR</sequence>
<gene>
    <name evidence="2" type="ORF">E3T50_11910</name>
</gene>
<keyword evidence="3" id="KW-1185">Reference proteome</keyword>
<protein>
    <submittedName>
        <fullName evidence="2">Uncharacterized protein</fullName>
    </submittedName>
</protein>
<feature type="region of interest" description="Disordered" evidence="1">
    <location>
        <begin position="1"/>
        <end position="22"/>
    </location>
</feature>
<feature type="compositionally biased region" description="Basic and acidic residues" evidence="1">
    <location>
        <begin position="1"/>
        <end position="19"/>
    </location>
</feature>
<name>A0A4R9ATD5_9MICO</name>
<evidence type="ECO:0000313" key="3">
    <source>
        <dbReference type="Proteomes" id="UP000297983"/>
    </source>
</evidence>
<dbReference type="RefSeq" id="WP_134552132.1">
    <property type="nucleotide sequence ID" value="NZ_SOHL01000022.1"/>
</dbReference>
<proteinExistence type="predicted"/>
<dbReference type="Proteomes" id="UP000297983">
    <property type="component" value="Unassembled WGS sequence"/>
</dbReference>
<dbReference type="EMBL" id="SOHL01000022">
    <property type="protein sequence ID" value="TFD69670.1"/>
    <property type="molecule type" value="Genomic_DNA"/>
</dbReference>